<reference evidence="1" key="1">
    <citation type="journal article" date="2014" name="Front. Microbiol.">
        <title>High frequency of phylogenetically diverse reductive dehalogenase-homologous genes in deep subseafloor sedimentary metagenomes.</title>
        <authorList>
            <person name="Kawai M."/>
            <person name="Futagami T."/>
            <person name="Toyoda A."/>
            <person name="Takaki Y."/>
            <person name="Nishi S."/>
            <person name="Hori S."/>
            <person name="Arai W."/>
            <person name="Tsubouchi T."/>
            <person name="Morono Y."/>
            <person name="Uchiyama I."/>
            <person name="Ito T."/>
            <person name="Fujiyama A."/>
            <person name="Inagaki F."/>
            <person name="Takami H."/>
        </authorList>
    </citation>
    <scope>NUCLEOTIDE SEQUENCE</scope>
    <source>
        <strain evidence="1">Expedition CK06-06</strain>
    </source>
</reference>
<organism evidence="1">
    <name type="scientific">marine sediment metagenome</name>
    <dbReference type="NCBI Taxonomy" id="412755"/>
    <lineage>
        <taxon>unclassified sequences</taxon>
        <taxon>metagenomes</taxon>
        <taxon>ecological metagenomes</taxon>
    </lineage>
</organism>
<sequence length="87" mass="10056">TFADRSWAAVYLPTRKINGCCFNRWVYSDVPQMDGSHEDLLLAARYMPIYVSERGGLWSWDGLNQEDAIPTWPDEVEMLRVDTKEAT</sequence>
<proteinExistence type="predicted"/>
<name>X1I8R7_9ZZZZ</name>
<comment type="caution">
    <text evidence="1">The sequence shown here is derived from an EMBL/GenBank/DDBJ whole genome shotgun (WGS) entry which is preliminary data.</text>
</comment>
<evidence type="ECO:0000313" key="1">
    <source>
        <dbReference type="EMBL" id="GAH65685.1"/>
    </source>
</evidence>
<dbReference type="AlphaFoldDB" id="X1I8R7"/>
<dbReference type="EMBL" id="BARU01034620">
    <property type="protein sequence ID" value="GAH65685.1"/>
    <property type="molecule type" value="Genomic_DNA"/>
</dbReference>
<feature type="non-terminal residue" evidence="1">
    <location>
        <position position="1"/>
    </location>
</feature>
<gene>
    <name evidence="1" type="ORF">S03H2_54315</name>
</gene>
<accession>X1I8R7</accession>
<protein>
    <submittedName>
        <fullName evidence="1">Uncharacterized protein</fullName>
    </submittedName>
</protein>